<evidence type="ECO:0000256" key="10">
    <source>
        <dbReference type="ARBA" id="ARBA00023235"/>
    </source>
</evidence>
<dbReference type="Gramene" id="ONK62399">
    <property type="protein sequence ID" value="ONK62399"/>
    <property type="gene ID" value="A4U43_C07F3470"/>
</dbReference>
<comment type="subcellular location">
    <subcellularLocation>
        <location evidence="3 12">Nucleus</location>
    </subcellularLocation>
</comment>
<dbReference type="Pfam" id="PF20768">
    <property type="entry name" value="Topo_VI_alpha"/>
    <property type="match status" value="1"/>
</dbReference>
<evidence type="ECO:0000256" key="4">
    <source>
        <dbReference type="ARBA" id="ARBA00006559"/>
    </source>
</evidence>
<name>A0A5P1EC76_ASPOF</name>
<feature type="binding site" evidence="12">
    <location>
        <position position="266"/>
    </location>
    <ligand>
        <name>Mg(2+)</name>
        <dbReference type="ChEBI" id="CHEBI:18420"/>
    </ligand>
</feature>
<evidence type="ECO:0000313" key="18">
    <source>
        <dbReference type="EMBL" id="ONK62399.1"/>
    </source>
</evidence>
<dbReference type="InterPro" id="IPR013049">
    <property type="entry name" value="Spo11/TopoVI_A_N"/>
</dbReference>
<comment type="function">
    <text evidence="12">Component of the DNA topoisomerase VI involved in chromatin organization and progression of endoreduplication cycles. Relaxes both positive and negative superturns and exhibits a strong decatenase activity.</text>
</comment>
<dbReference type="GO" id="GO:0042138">
    <property type="term" value="P:meiotic DNA double-strand break formation"/>
    <property type="evidence" value="ECO:0007669"/>
    <property type="project" value="TreeGrafter"/>
</dbReference>
<evidence type="ECO:0000256" key="9">
    <source>
        <dbReference type="ARBA" id="ARBA00023125"/>
    </source>
</evidence>
<keyword evidence="5 12" id="KW-0479">Metal-binding</keyword>
<protein>
    <recommendedName>
        <fullName evidence="12">DNA topoisomerase 6 subunit A</fullName>
        <ecNumber evidence="12">5.6.2.2</ecNumber>
    </recommendedName>
</protein>
<dbReference type="InterPro" id="IPR036078">
    <property type="entry name" value="Spo11/TopoVI_A_sf"/>
</dbReference>
<evidence type="ECO:0000256" key="1">
    <source>
        <dbReference type="ARBA" id="ARBA00000185"/>
    </source>
</evidence>
<evidence type="ECO:0000259" key="16">
    <source>
        <dbReference type="Pfam" id="PF20768"/>
    </source>
</evidence>
<dbReference type="Gene3D" id="3.40.1360.10">
    <property type="match status" value="1"/>
</dbReference>
<feature type="domain" description="Type II DNA topoisomerase VI subunit A all-beta" evidence="16">
    <location>
        <begin position="216"/>
        <end position="252"/>
    </location>
</feature>
<dbReference type="GO" id="GO:0000228">
    <property type="term" value="C:nuclear chromosome"/>
    <property type="evidence" value="ECO:0007669"/>
    <property type="project" value="TreeGrafter"/>
</dbReference>
<dbReference type="EMBL" id="CM007387">
    <property type="protein sequence ID" value="ONK62399.1"/>
    <property type="molecule type" value="Genomic_DNA"/>
</dbReference>
<dbReference type="Proteomes" id="UP000243459">
    <property type="component" value="Chromosome 7"/>
</dbReference>
<dbReference type="FunFam" id="1.10.10.10:FF:000387">
    <property type="entry name" value="DNA topoisomerase 6 subunit A"/>
    <property type="match status" value="1"/>
</dbReference>
<feature type="active site" description="O-(5'-phospho-DNA)-tyrosine intermediate" evidence="13">
    <location>
        <position position="180"/>
    </location>
</feature>
<dbReference type="Gene3D" id="1.10.10.10">
    <property type="entry name" value="Winged helix-like DNA-binding domain superfamily/Winged helix DNA-binding domain"/>
    <property type="match status" value="1"/>
</dbReference>
<dbReference type="GO" id="GO:0000287">
    <property type="term" value="F:magnesium ion binding"/>
    <property type="evidence" value="ECO:0007669"/>
    <property type="project" value="UniProtKB-UniRule"/>
</dbReference>
<dbReference type="GO" id="GO:0003918">
    <property type="term" value="F:DNA topoisomerase type II (double strand cut, ATP-hydrolyzing) activity"/>
    <property type="evidence" value="ECO:0007669"/>
    <property type="project" value="UniProtKB-UniRule"/>
</dbReference>
<keyword evidence="7 12" id="KW-0460">Magnesium</keyword>
<evidence type="ECO:0000259" key="15">
    <source>
        <dbReference type="Pfam" id="PF04406"/>
    </source>
</evidence>
<dbReference type="InterPro" id="IPR034136">
    <property type="entry name" value="TOPRIM_Topo6A/Spo11"/>
</dbReference>
<dbReference type="EC" id="5.6.2.2" evidence="12"/>
<dbReference type="Pfam" id="PF04406">
    <property type="entry name" value="TP6A_N"/>
    <property type="match status" value="1"/>
</dbReference>
<keyword evidence="11 12" id="KW-0539">Nucleus</keyword>
<dbReference type="InterPro" id="IPR036388">
    <property type="entry name" value="WH-like_DNA-bd_sf"/>
</dbReference>
<feature type="compositionally biased region" description="Low complexity" evidence="14">
    <location>
        <begin position="15"/>
        <end position="37"/>
    </location>
</feature>
<organism evidence="18 19">
    <name type="scientific">Asparagus officinalis</name>
    <name type="common">Garden asparagus</name>
    <dbReference type="NCBI Taxonomy" id="4686"/>
    <lineage>
        <taxon>Eukaryota</taxon>
        <taxon>Viridiplantae</taxon>
        <taxon>Streptophyta</taxon>
        <taxon>Embryophyta</taxon>
        <taxon>Tracheophyta</taxon>
        <taxon>Spermatophyta</taxon>
        <taxon>Magnoliopsida</taxon>
        <taxon>Liliopsida</taxon>
        <taxon>Asparagales</taxon>
        <taxon>Asparagaceae</taxon>
        <taxon>Asparagoideae</taxon>
        <taxon>Asparagus</taxon>
    </lineage>
</organism>
<evidence type="ECO:0000256" key="12">
    <source>
        <dbReference type="HAMAP-Rule" id="MF_03164"/>
    </source>
</evidence>
<evidence type="ECO:0000256" key="3">
    <source>
        <dbReference type="ARBA" id="ARBA00004123"/>
    </source>
</evidence>
<dbReference type="PRINTS" id="PR01552">
    <property type="entry name" value="TPISMRASE6A"/>
</dbReference>
<evidence type="ECO:0000313" key="19">
    <source>
        <dbReference type="Proteomes" id="UP000243459"/>
    </source>
</evidence>
<dbReference type="InterPro" id="IPR049333">
    <property type="entry name" value="Topo_VI_alpha"/>
</dbReference>
<dbReference type="InterPro" id="IPR002815">
    <property type="entry name" value="Spo11/TopoVI_A"/>
</dbReference>
<dbReference type="OMA" id="IETAGMF"/>
<keyword evidence="19" id="KW-1185">Reference proteome</keyword>
<dbReference type="Pfam" id="PF21180">
    <property type="entry name" value="TOP6A-Spo11_Toprim"/>
    <property type="match status" value="1"/>
</dbReference>
<accession>A0A5P1EC76</accession>
<dbReference type="GO" id="GO:0003677">
    <property type="term" value="F:DNA binding"/>
    <property type="evidence" value="ECO:0007669"/>
    <property type="project" value="UniProtKB-UniRule"/>
</dbReference>
<dbReference type="PANTHER" id="PTHR10848:SF4">
    <property type="entry name" value="DNA TOPOISOMERASE 6 SUBUNIT A"/>
    <property type="match status" value="1"/>
</dbReference>
<keyword evidence="9 12" id="KW-0238">DNA-binding</keyword>
<feature type="active site" description="Nucleophile" evidence="12">
    <location>
        <position position="180"/>
    </location>
</feature>
<reference evidence="19" key="1">
    <citation type="journal article" date="2017" name="Nat. Commun.">
        <title>The asparagus genome sheds light on the origin and evolution of a young Y chromosome.</title>
        <authorList>
            <person name="Harkess A."/>
            <person name="Zhou J."/>
            <person name="Xu C."/>
            <person name="Bowers J.E."/>
            <person name="Van der Hulst R."/>
            <person name="Ayyampalayam S."/>
            <person name="Mercati F."/>
            <person name="Riccardi P."/>
            <person name="McKain M.R."/>
            <person name="Kakrana A."/>
            <person name="Tang H."/>
            <person name="Ray J."/>
            <person name="Groenendijk J."/>
            <person name="Arikit S."/>
            <person name="Mathioni S.M."/>
            <person name="Nakano M."/>
            <person name="Shan H."/>
            <person name="Telgmann-Rauber A."/>
            <person name="Kanno A."/>
            <person name="Yue Z."/>
            <person name="Chen H."/>
            <person name="Li W."/>
            <person name="Chen Y."/>
            <person name="Xu X."/>
            <person name="Zhang Y."/>
            <person name="Luo S."/>
            <person name="Chen H."/>
            <person name="Gao J."/>
            <person name="Mao Z."/>
            <person name="Pires J.C."/>
            <person name="Luo M."/>
            <person name="Kudrna D."/>
            <person name="Wing R.A."/>
            <person name="Meyers B.C."/>
            <person name="Yi K."/>
            <person name="Kong H."/>
            <person name="Lavrijsen P."/>
            <person name="Sunseri F."/>
            <person name="Falavigna A."/>
            <person name="Ye Y."/>
            <person name="Leebens-Mack J.H."/>
            <person name="Chen G."/>
        </authorList>
    </citation>
    <scope>NUCLEOTIDE SEQUENCE [LARGE SCALE GENOMIC DNA]</scope>
    <source>
        <strain evidence="19">cv. DH0086</strain>
    </source>
</reference>
<feature type="domain" description="Spo11/DNA topoisomerase VI subunit A N-terminal" evidence="15">
    <location>
        <begin position="159"/>
        <end position="212"/>
    </location>
</feature>
<comment type="catalytic activity">
    <reaction evidence="1 12 13">
        <text>ATP-dependent breakage, passage and rejoining of double-stranded DNA.</text>
        <dbReference type="EC" id="5.6.2.2"/>
    </reaction>
</comment>
<keyword evidence="8 12" id="KW-0799">Topoisomerase</keyword>
<dbReference type="AlphaFoldDB" id="A0A5P1EC76"/>
<evidence type="ECO:0000256" key="11">
    <source>
        <dbReference type="ARBA" id="ARBA00023242"/>
    </source>
</evidence>
<proteinExistence type="inferred from homology"/>
<evidence type="ECO:0000256" key="14">
    <source>
        <dbReference type="SAM" id="MobiDB-lite"/>
    </source>
</evidence>
<dbReference type="GO" id="GO:0007131">
    <property type="term" value="P:reciprocal meiotic recombination"/>
    <property type="evidence" value="ECO:0007669"/>
    <property type="project" value="TreeGrafter"/>
</dbReference>
<evidence type="ECO:0000256" key="6">
    <source>
        <dbReference type="ARBA" id="ARBA00022741"/>
    </source>
</evidence>
<evidence type="ECO:0000256" key="2">
    <source>
        <dbReference type="ARBA" id="ARBA00001946"/>
    </source>
</evidence>
<dbReference type="SUPFAM" id="SSF56726">
    <property type="entry name" value="DNA topoisomerase IV, alpha subunit"/>
    <property type="match status" value="1"/>
</dbReference>
<dbReference type="FunFam" id="3.40.1360.10:FF:000003">
    <property type="entry name" value="DNA topoisomerase 6 subunit A"/>
    <property type="match status" value="1"/>
</dbReference>
<evidence type="ECO:0000256" key="7">
    <source>
        <dbReference type="ARBA" id="ARBA00022842"/>
    </source>
</evidence>
<dbReference type="InterPro" id="IPR004085">
    <property type="entry name" value="TopoVI_A"/>
</dbReference>
<keyword evidence="6 12" id="KW-0547">Nucleotide-binding</keyword>
<dbReference type="PROSITE" id="PS52041">
    <property type="entry name" value="TOPO_IIB"/>
    <property type="match status" value="1"/>
</dbReference>
<feature type="binding site" evidence="12">
    <location>
        <position position="318"/>
    </location>
    <ligand>
        <name>Mg(2+)</name>
        <dbReference type="ChEBI" id="CHEBI:18420"/>
    </ligand>
</feature>
<feature type="region of interest" description="Disordered" evidence="14">
    <location>
        <begin position="1"/>
        <end position="46"/>
    </location>
</feature>
<dbReference type="PANTHER" id="PTHR10848">
    <property type="entry name" value="MEIOTIC RECOMBINATION PROTEIN SPO11"/>
    <property type="match status" value="1"/>
</dbReference>
<keyword evidence="10 12" id="KW-0413">Isomerase</keyword>
<dbReference type="CDD" id="cd00223">
    <property type="entry name" value="TOPRIM_TopoIIB_SPO"/>
    <property type="match status" value="1"/>
</dbReference>
<evidence type="ECO:0000256" key="13">
    <source>
        <dbReference type="PROSITE-ProRule" id="PRU01385"/>
    </source>
</evidence>
<comment type="cofactor">
    <cofactor evidence="2 12">
        <name>Mg(2+)</name>
        <dbReference type="ChEBI" id="CHEBI:18420"/>
    </cofactor>
</comment>
<comment type="subunit">
    <text evidence="12">Homodimer. Heterotetramer of two TOP6A and two TOP6B subunits.</text>
</comment>
<evidence type="ECO:0000256" key="8">
    <source>
        <dbReference type="ARBA" id="ARBA00023029"/>
    </source>
</evidence>
<dbReference type="PRINTS" id="PR01550">
    <property type="entry name" value="TOP6AFAMILY"/>
</dbReference>
<dbReference type="HAMAP" id="MF_00132">
    <property type="entry name" value="Top6A"/>
    <property type="match status" value="1"/>
</dbReference>
<sequence>MSEKKRRQPNPANRAAATAASFSASKKSKLPTTTKTSSHAHSLRSQLKPDSEILASLQKLYSEHQKPAKAKTLTLTDLNLTSKCRVVSDLDASSVSLSIERVVLDIAHSILGGRGFSFDVPSRSASNQMYVPELDRIVLKDKSSARQFANLSTVRKATITSLVYGVLERNIHVTKRDLFYTDVKLFQDQSQSDAVLDDVSCMLGCTRSSLHVVASEKGVVVGRLIFTDDGDQIDCTKMGIGGKAIPPNIDRVGNLESDALFILLVEKDAAFMRLAEDRFYNRFPCIIVTAKGQPDVATRLFLRRMKTELKLPVLALVDSDPYGLKILSVYMCGSKNMSYDSSNLTTPDIKWLGVRPSDLDKYQIPEQCRLPMTDQDVKAGKDLLEEDFVKKNKGWVKELELMVKTRKKAEIQALSSFGFQYLTEVYLPLKIQDQDWL</sequence>
<comment type="similarity">
    <text evidence="4 12 13">Belongs to the TOP6A family.</text>
</comment>
<gene>
    <name evidence="12" type="primary">TOP6A</name>
    <name evidence="18" type="ORF">A4U43_C07F3470</name>
</gene>
<evidence type="ECO:0000256" key="5">
    <source>
        <dbReference type="ARBA" id="ARBA00022723"/>
    </source>
</evidence>
<dbReference type="OrthoDB" id="5377392at2759"/>
<evidence type="ECO:0000259" key="17">
    <source>
        <dbReference type="Pfam" id="PF21180"/>
    </source>
</evidence>
<dbReference type="GO" id="GO:0005524">
    <property type="term" value="F:ATP binding"/>
    <property type="evidence" value="ECO:0007669"/>
    <property type="project" value="InterPro"/>
</dbReference>
<feature type="domain" description="Topoisomerase 6 subunit A/Spo11 TOPRIM" evidence="17">
    <location>
        <begin position="261"/>
        <end position="431"/>
    </location>
</feature>
<dbReference type="GO" id="GO:0009330">
    <property type="term" value="C:DNA topoisomerase type II (double strand cut, ATP-hydrolyzing) complex"/>
    <property type="evidence" value="ECO:0007669"/>
    <property type="project" value="UniProtKB-UniRule"/>
</dbReference>
<dbReference type="GO" id="GO:0006265">
    <property type="term" value="P:DNA topological change"/>
    <property type="evidence" value="ECO:0007669"/>
    <property type="project" value="UniProtKB-UniRule"/>
</dbReference>
<dbReference type="GO" id="GO:0000706">
    <property type="term" value="P:meiotic DNA double-strand break processing"/>
    <property type="evidence" value="ECO:0007669"/>
    <property type="project" value="TreeGrafter"/>
</dbReference>